<dbReference type="KEGG" id="hsal:JMJ58_00145"/>
<reference evidence="2 3" key="1">
    <citation type="submission" date="2021-01" db="EMBL/GenBank/DDBJ databases">
        <title>Genome Sequence and Methylation Pattern of Haloterrigena salifodinae BOL5-1, An Extremely Halophilic Archaeon from a Bolivian Salt Mine.</title>
        <authorList>
            <person name="DasSarma P."/>
            <person name="Anton B.P."/>
            <person name="DasSarma S.L."/>
            <person name="von Ehrenheim H.A.L."/>
            <person name="Martinez F.L."/>
            <person name="Guzman D."/>
            <person name="Roberts R.J."/>
            <person name="DasSarma S."/>
        </authorList>
    </citation>
    <scope>NUCLEOTIDE SEQUENCE [LARGE SCALE GENOMIC DNA]</scope>
    <source>
        <strain evidence="2 3">BOL5-1</strain>
    </source>
</reference>
<dbReference type="Proteomes" id="UP000637819">
    <property type="component" value="Chromosome"/>
</dbReference>
<dbReference type="Pfam" id="PF24035">
    <property type="entry name" value="DUF7344"/>
    <property type="match status" value="1"/>
</dbReference>
<evidence type="ECO:0000313" key="3">
    <source>
        <dbReference type="Proteomes" id="UP000637819"/>
    </source>
</evidence>
<dbReference type="InterPro" id="IPR055768">
    <property type="entry name" value="DUF7344"/>
</dbReference>
<gene>
    <name evidence="2" type="ORF">JMJ58_00145</name>
</gene>
<dbReference type="AlphaFoldDB" id="A0A8T8E0I6"/>
<dbReference type="RefSeq" id="WP_204747898.1">
    <property type="nucleotide sequence ID" value="NZ_CP069188.1"/>
</dbReference>
<evidence type="ECO:0000259" key="1">
    <source>
        <dbReference type="Pfam" id="PF24035"/>
    </source>
</evidence>
<dbReference type="EMBL" id="CP069188">
    <property type="protein sequence ID" value="QRV15354.1"/>
    <property type="molecule type" value="Genomic_DNA"/>
</dbReference>
<keyword evidence="3" id="KW-1185">Reference proteome</keyword>
<sequence>MTDQTLDRVFSTLGDSRRRLVCRHLARTDEHVVSVGELSAFVADARTERSSATSDDRQSRIATRLYHVHLPALDDADIVDYDAKNESVAIDSAFPIAVDLLQSVDDRPERPDGVPTID</sequence>
<name>A0A8T8E0I6_9EURY</name>
<evidence type="ECO:0000313" key="2">
    <source>
        <dbReference type="EMBL" id="QRV15354.1"/>
    </source>
</evidence>
<proteinExistence type="predicted"/>
<organism evidence="2 3">
    <name type="scientific">Haloterrigena salifodinae</name>
    <dbReference type="NCBI Taxonomy" id="2675099"/>
    <lineage>
        <taxon>Archaea</taxon>
        <taxon>Methanobacteriati</taxon>
        <taxon>Methanobacteriota</taxon>
        <taxon>Stenosarchaea group</taxon>
        <taxon>Halobacteria</taxon>
        <taxon>Halobacteriales</taxon>
        <taxon>Natrialbaceae</taxon>
        <taxon>Haloterrigena</taxon>
    </lineage>
</organism>
<dbReference type="OrthoDB" id="241828at2157"/>
<accession>A0A8T8E0I6</accession>
<dbReference type="Gene3D" id="1.10.10.10">
    <property type="entry name" value="Winged helix-like DNA-binding domain superfamily/Winged helix DNA-binding domain"/>
    <property type="match status" value="1"/>
</dbReference>
<feature type="domain" description="DUF7344" evidence="1">
    <location>
        <begin position="10"/>
        <end position="88"/>
    </location>
</feature>
<protein>
    <recommendedName>
        <fullName evidence="1">DUF7344 domain-containing protein</fullName>
    </recommendedName>
</protein>
<dbReference type="GeneID" id="62873487"/>
<dbReference type="InterPro" id="IPR036388">
    <property type="entry name" value="WH-like_DNA-bd_sf"/>
</dbReference>